<sequence>MSGFDPAILAACLWLVVANVIGMLPSKDHHWGAARWLIGALVPLLAWVFWSEPWWLGLALLAAAASTLRWPVYFGWRWVRRRLGMKVSDTV</sequence>
<name>A0A6B2JTX7_9RHOB</name>
<feature type="transmembrane region" description="Helical" evidence="1">
    <location>
        <begin position="33"/>
        <end position="50"/>
    </location>
</feature>
<dbReference type="Proteomes" id="UP000474757">
    <property type="component" value="Unassembled WGS sequence"/>
</dbReference>
<proteinExistence type="predicted"/>
<reference evidence="2 3" key="1">
    <citation type="submission" date="2020-02" db="EMBL/GenBank/DDBJ databases">
        <title>Pseudoroseicyclus tamarix, sp. nov., isolated from offshore sediment of a Tamarix chinensis forest.</title>
        <authorList>
            <person name="Gai Y."/>
        </authorList>
    </citation>
    <scope>NUCLEOTIDE SEQUENCE [LARGE SCALE GENOMIC DNA]</scope>
    <source>
        <strain evidence="2 3">CLL3-39</strain>
    </source>
</reference>
<feature type="transmembrane region" description="Helical" evidence="1">
    <location>
        <begin position="6"/>
        <end position="26"/>
    </location>
</feature>
<protein>
    <submittedName>
        <fullName evidence="2">DUF2484 family protein</fullName>
    </submittedName>
</protein>
<evidence type="ECO:0000313" key="3">
    <source>
        <dbReference type="Proteomes" id="UP000474757"/>
    </source>
</evidence>
<accession>A0A6B2JTX7</accession>
<dbReference type="InterPro" id="IPR018919">
    <property type="entry name" value="DUF2484"/>
</dbReference>
<evidence type="ECO:0000256" key="1">
    <source>
        <dbReference type="SAM" id="Phobius"/>
    </source>
</evidence>
<comment type="caution">
    <text evidence="2">The sequence shown here is derived from an EMBL/GenBank/DDBJ whole genome shotgun (WGS) entry which is preliminary data.</text>
</comment>
<organism evidence="2 3">
    <name type="scientific">Pseudoroseicyclus tamaricis</name>
    <dbReference type="NCBI Taxonomy" id="2705421"/>
    <lineage>
        <taxon>Bacteria</taxon>
        <taxon>Pseudomonadati</taxon>
        <taxon>Pseudomonadota</taxon>
        <taxon>Alphaproteobacteria</taxon>
        <taxon>Rhodobacterales</taxon>
        <taxon>Paracoccaceae</taxon>
        <taxon>Pseudoroseicyclus</taxon>
    </lineage>
</organism>
<keyword evidence="1" id="KW-0812">Transmembrane</keyword>
<keyword evidence="1" id="KW-0472">Membrane</keyword>
<keyword evidence="3" id="KW-1185">Reference proteome</keyword>
<dbReference type="EMBL" id="JAAGAB010000002">
    <property type="protein sequence ID" value="NDV01395.1"/>
    <property type="molecule type" value="Genomic_DNA"/>
</dbReference>
<dbReference type="AlphaFoldDB" id="A0A6B2JTX7"/>
<evidence type="ECO:0000313" key="2">
    <source>
        <dbReference type="EMBL" id="NDV01395.1"/>
    </source>
</evidence>
<gene>
    <name evidence="2" type="ORF">GZA08_10505</name>
</gene>
<feature type="transmembrane region" description="Helical" evidence="1">
    <location>
        <begin position="56"/>
        <end position="76"/>
    </location>
</feature>
<keyword evidence="1" id="KW-1133">Transmembrane helix</keyword>
<dbReference type="Pfam" id="PF10658">
    <property type="entry name" value="DUF2484"/>
    <property type="match status" value="1"/>
</dbReference>